<gene>
    <name evidence="1" type="ORF">WKW80_00760</name>
</gene>
<dbReference type="Proteomes" id="UP001363010">
    <property type="component" value="Unassembled WGS sequence"/>
</dbReference>
<dbReference type="EMBL" id="JBBKZV010000001">
    <property type="protein sequence ID" value="MEJ8820564.1"/>
    <property type="molecule type" value="Genomic_DNA"/>
</dbReference>
<reference evidence="1 2" key="1">
    <citation type="submission" date="2024-03" db="EMBL/GenBank/DDBJ databases">
        <title>Novel species of the genus Variovorax.</title>
        <authorList>
            <person name="Liu Q."/>
            <person name="Xin Y.-H."/>
        </authorList>
    </citation>
    <scope>NUCLEOTIDE SEQUENCE [LARGE SCALE GENOMIC DNA]</scope>
    <source>
        <strain evidence="1 2">KACC 18501</strain>
    </source>
</reference>
<name>A0ABU8VTG9_9BURK</name>
<keyword evidence="2" id="KW-1185">Reference proteome</keyword>
<comment type="caution">
    <text evidence="1">The sequence shown here is derived from an EMBL/GenBank/DDBJ whole genome shotgun (WGS) entry which is preliminary data.</text>
</comment>
<protein>
    <submittedName>
        <fullName evidence="1">Uncharacterized protein</fullName>
    </submittedName>
</protein>
<evidence type="ECO:0000313" key="1">
    <source>
        <dbReference type="EMBL" id="MEJ8820564.1"/>
    </source>
</evidence>
<sequence>MRPDRRLQCRQPPSPVVIEMPVGNIAGMVMRTTPGVGSACLGAYKDGNDR</sequence>
<organism evidence="1 2">
    <name type="scientific">Variovorax humicola</name>
    <dbReference type="NCBI Taxonomy" id="1769758"/>
    <lineage>
        <taxon>Bacteria</taxon>
        <taxon>Pseudomonadati</taxon>
        <taxon>Pseudomonadota</taxon>
        <taxon>Betaproteobacteria</taxon>
        <taxon>Burkholderiales</taxon>
        <taxon>Comamonadaceae</taxon>
        <taxon>Variovorax</taxon>
    </lineage>
</organism>
<evidence type="ECO:0000313" key="2">
    <source>
        <dbReference type="Proteomes" id="UP001363010"/>
    </source>
</evidence>
<accession>A0ABU8VTG9</accession>
<dbReference type="RefSeq" id="WP_340361623.1">
    <property type="nucleotide sequence ID" value="NZ_JBBKZV010000001.1"/>
</dbReference>
<proteinExistence type="predicted"/>